<organism evidence="1 2">
    <name type="scientific">Methylorubrum extorquens (strain ATCC 14718 / DSM 1338 / JCM 2805 / NCIMB 9133 / AM1)</name>
    <name type="common">Methylobacterium extorquens</name>
    <dbReference type="NCBI Taxonomy" id="272630"/>
    <lineage>
        <taxon>Bacteria</taxon>
        <taxon>Pseudomonadati</taxon>
        <taxon>Pseudomonadota</taxon>
        <taxon>Alphaproteobacteria</taxon>
        <taxon>Hyphomicrobiales</taxon>
        <taxon>Methylobacteriaceae</taxon>
        <taxon>Methylorubrum</taxon>
    </lineage>
</organism>
<evidence type="ECO:0000313" key="2">
    <source>
        <dbReference type="Proteomes" id="UP000009081"/>
    </source>
</evidence>
<dbReference type="KEGG" id="mea:Mex_2p0708"/>
<sequence length="60" mass="6139">MSAMGVAGSTAGRLDGATLTFATARVNPATWGMAPGPLRLFGSGWRAAWRDAATDRASSL</sequence>
<keyword evidence="1" id="KW-0614">Plasmid</keyword>
<dbReference type="AlphaFoldDB" id="C5B520"/>
<protein>
    <submittedName>
        <fullName evidence="1">Uncharacterized protein</fullName>
    </submittedName>
</protein>
<accession>C5B520</accession>
<reference evidence="1 2" key="1">
    <citation type="journal article" date="2009" name="PLoS ONE">
        <title>Methylobacterium genome sequences: a reference blueprint to investigate microbial metabolism of C1 compounds from natural and industrial sources.</title>
        <authorList>
            <person name="Vuilleumier S."/>
            <person name="Chistoserdova L."/>
            <person name="Lee M.-C."/>
            <person name="Bringel F."/>
            <person name="Lajus A."/>
            <person name="Zhou Y."/>
            <person name="Gourion B."/>
            <person name="Barbe V."/>
            <person name="Chang J."/>
            <person name="Cruveiller S."/>
            <person name="Dossat C."/>
            <person name="Gillett W."/>
            <person name="Gruffaz C."/>
            <person name="Haugen E."/>
            <person name="Hourcade E."/>
            <person name="Levy R."/>
            <person name="Mangenot S."/>
            <person name="Muller E."/>
            <person name="Nadalig T."/>
            <person name="Pagni M."/>
            <person name="Penny C."/>
            <person name="Peyraud R."/>
            <person name="Robinson D.G."/>
            <person name="Roche D."/>
            <person name="Rouy Z."/>
            <person name="Saenampechek C."/>
            <person name="Salvignol G."/>
            <person name="Vallenet D."/>
            <person name="Wu Z."/>
            <person name="Marx C.J."/>
            <person name="Vorholt J.A."/>
            <person name="Olson M.V."/>
            <person name="Kaul R."/>
            <person name="Weissenbach J."/>
            <person name="Medigue C."/>
            <person name="Lidstrom M.E."/>
        </authorList>
    </citation>
    <scope>NUCLEOTIDE SEQUENCE [LARGE SCALE GENOMIC DNA]</scope>
    <source>
        <strain evidence="2">ATCC 14718 / DSM 1338 / JCM 2805 / NCIMB 9133 / AM1</strain>
    </source>
</reference>
<proteinExistence type="predicted"/>
<dbReference type="HOGENOM" id="CLU_2936286_0_0_5"/>
<dbReference type="EMBL" id="CP001511">
    <property type="protein sequence ID" value="ACS43552.1"/>
    <property type="molecule type" value="Genomic_DNA"/>
</dbReference>
<geneLocation type="plasmid" evidence="1 2">
    <name>megaplasmid</name>
</geneLocation>
<evidence type="ECO:0000313" key="1">
    <source>
        <dbReference type="EMBL" id="ACS43552.1"/>
    </source>
</evidence>
<dbReference type="Proteomes" id="UP000009081">
    <property type="component" value="Plasmid megaplasmid"/>
</dbReference>
<keyword evidence="2" id="KW-1185">Reference proteome</keyword>
<gene>
    <name evidence="1" type="ordered locus">MexAM1_META2p0708</name>
</gene>
<name>C5B520_METEA</name>